<dbReference type="Proteomes" id="UP000672009">
    <property type="component" value="Chromosome"/>
</dbReference>
<reference evidence="1" key="1">
    <citation type="submission" date="2021-04" db="EMBL/GenBank/DDBJ databases">
        <title>Genomics, taxonomy and metabolism of representatives of sulfur bacteria of the genus Thiothrix: Thiothrix fructosivorans QT, Thiothrix unzii A1T and three new species, Thiothrix subterranea sp. nov., Thiothrix litoralis sp. nov. and 'Candidatus Thiothrix anitrata' sp. nov.</title>
        <authorList>
            <person name="Ravin N.V."/>
            <person name="Smolyakov D."/>
            <person name="Rudenko T.S."/>
            <person name="Mardanov A.V."/>
            <person name="Beletsky A.V."/>
            <person name="Markov N.D."/>
            <person name="Fomenkov A.I."/>
            <person name="Roberts R.J."/>
            <person name="Karnachuk O.V."/>
            <person name="Novikov A."/>
            <person name="Grabovich M.Y."/>
        </authorList>
    </citation>
    <scope>NUCLEOTIDE SEQUENCE</scope>
    <source>
        <strain evidence="1">A1</strain>
    </source>
</reference>
<proteinExistence type="predicted"/>
<dbReference type="EMBL" id="CP072793">
    <property type="protein sequence ID" value="QTR54350.1"/>
    <property type="molecule type" value="Genomic_DNA"/>
</dbReference>
<evidence type="ECO:0000313" key="2">
    <source>
        <dbReference type="Proteomes" id="UP000672009"/>
    </source>
</evidence>
<name>A0A975IJ13_9GAMM</name>
<dbReference type="GO" id="GO:0003676">
    <property type="term" value="F:nucleic acid binding"/>
    <property type="evidence" value="ECO:0007669"/>
    <property type="project" value="InterPro"/>
</dbReference>
<evidence type="ECO:0000313" key="1">
    <source>
        <dbReference type="EMBL" id="QTR54350.1"/>
    </source>
</evidence>
<dbReference type="InterPro" id="IPR011335">
    <property type="entry name" value="Restrct_endonuc-II-like"/>
</dbReference>
<dbReference type="SUPFAM" id="SSF52980">
    <property type="entry name" value="Restriction endonuclease-like"/>
    <property type="match status" value="1"/>
</dbReference>
<dbReference type="KEGG" id="tun:J9260_04440"/>
<accession>A0A975IJ13</accession>
<keyword evidence="2" id="KW-1185">Reference proteome</keyword>
<protein>
    <recommendedName>
        <fullName evidence="3">FdxN element excision controlling factor protein</fullName>
    </recommendedName>
</protein>
<dbReference type="Gene3D" id="3.40.1350.10">
    <property type="match status" value="1"/>
</dbReference>
<dbReference type="InterPro" id="IPR011856">
    <property type="entry name" value="tRNA_endonuc-like_dom_sf"/>
</dbReference>
<organism evidence="1 2">
    <name type="scientific">Thiothrix unzii</name>
    <dbReference type="NCBI Taxonomy" id="111769"/>
    <lineage>
        <taxon>Bacteria</taxon>
        <taxon>Pseudomonadati</taxon>
        <taxon>Pseudomonadota</taxon>
        <taxon>Gammaproteobacteria</taxon>
        <taxon>Thiotrichales</taxon>
        <taxon>Thiotrichaceae</taxon>
        <taxon>Thiothrix</taxon>
    </lineage>
</organism>
<sequence>MFLAVTNKVANTIFSVEIGQILLDGNIVKVLVFDPESEIITQWLPN</sequence>
<dbReference type="AlphaFoldDB" id="A0A975IJ13"/>
<evidence type="ECO:0008006" key="3">
    <source>
        <dbReference type="Google" id="ProtNLM"/>
    </source>
</evidence>
<gene>
    <name evidence="1" type="ORF">J9260_04440</name>
</gene>